<dbReference type="RefSeq" id="WP_207250419.1">
    <property type="nucleotide sequence ID" value="NZ_JAFMPM010000006.1"/>
</dbReference>
<keyword evidence="3" id="KW-1185">Reference proteome</keyword>
<accession>A0A8B0SMQ4</accession>
<protein>
    <submittedName>
        <fullName evidence="2">Uncharacterized protein</fullName>
    </submittedName>
</protein>
<gene>
    <name evidence="2" type="ORF">J1836_005510</name>
    <name evidence="1" type="ORF">J1836_07320</name>
</gene>
<dbReference type="EMBL" id="CP072748">
    <property type="protein sequence ID" value="QTX11800.1"/>
    <property type="molecule type" value="Genomic_DNA"/>
</dbReference>
<dbReference type="AlphaFoldDB" id="A0A8B0SMQ4"/>
<reference evidence="2" key="2">
    <citation type="submission" date="2021-04" db="EMBL/GenBank/DDBJ databases">
        <title>Complete Genome and methylome analysis of Thiothrix fructosivorans ATCC 49748.</title>
        <authorList>
            <person name="Fomenkov A."/>
            <person name="Sun L."/>
            <person name="Vincze T."/>
            <person name="Grabovich M.Y."/>
            <person name="Roberts R.J."/>
        </authorList>
    </citation>
    <scope>NUCLEOTIDE SEQUENCE</scope>
    <source>
        <strain evidence="2">ATCC 49748</strain>
    </source>
</reference>
<name>A0A8B0SMQ4_9GAMM</name>
<dbReference type="EMBL" id="JAFMPM010000006">
    <property type="protein sequence ID" value="MBO0612735.1"/>
    <property type="molecule type" value="Genomic_DNA"/>
</dbReference>
<organism evidence="2">
    <name type="scientific">Thiothrix fructosivorans</name>
    <dbReference type="NCBI Taxonomy" id="111770"/>
    <lineage>
        <taxon>Bacteria</taxon>
        <taxon>Pseudomonadati</taxon>
        <taxon>Pseudomonadota</taxon>
        <taxon>Gammaproteobacteria</taxon>
        <taxon>Thiotrichales</taxon>
        <taxon>Thiotrichaceae</taxon>
        <taxon>Thiothrix</taxon>
    </lineage>
</organism>
<sequence>MMESIYPQLKIGDQFILLEKGLTRTEVRALIARDVETFVKSPSYSTIPTDDVKNIGLHLYYQDKDTLIGFEVFRYQNQADVVINGIYLLHTSWPLLGKQLDEEKIPYIINNDGYGITIGNDLVRLYIPDIEEIEEYPVMVDSAYVRLDDDQSMHECEQ</sequence>
<evidence type="ECO:0000313" key="2">
    <source>
        <dbReference type="EMBL" id="QTX11800.1"/>
    </source>
</evidence>
<dbReference type="Proteomes" id="UP000664466">
    <property type="component" value="Unassembled WGS sequence"/>
</dbReference>
<evidence type="ECO:0000313" key="3">
    <source>
        <dbReference type="Proteomes" id="UP000664466"/>
    </source>
</evidence>
<proteinExistence type="predicted"/>
<evidence type="ECO:0000313" key="1">
    <source>
        <dbReference type="EMBL" id="MBO0612735.1"/>
    </source>
</evidence>
<reference evidence="1 3" key="1">
    <citation type="submission" date="2021-03" db="EMBL/GenBank/DDBJ databases">
        <title>Draft genome and methylome analysis of Thiotrix fructosivoruns ATCC 49748.</title>
        <authorList>
            <person name="Fomenkov A."/>
            <person name="Grabovich M.Y."/>
            <person name="Roberts R.J."/>
        </authorList>
    </citation>
    <scope>NUCLEOTIDE SEQUENCE [LARGE SCALE GENOMIC DNA]</scope>
    <source>
        <strain evidence="1 3">ATCC 49748</strain>
    </source>
</reference>